<organism evidence="17 18">
    <name type="scientific">Orchesella dallaii</name>
    <dbReference type="NCBI Taxonomy" id="48710"/>
    <lineage>
        <taxon>Eukaryota</taxon>
        <taxon>Metazoa</taxon>
        <taxon>Ecdysozoa</taxon>
        <taxon>Arthropoda</taxon>
        <taxon>Hexapoda</taxon>
        <taxon>Collembola</taxon>
        <taxon>Entomobryomorpha</taxon>
        <taxon>Entomobryoidea</taxon>
        <taxon>Orchesellidae</taxon>
        <taxon>Orchesellinae</taxon>
        <taxon>Orchesella</taxon>
    </lineage>
</organism>
<dbReference type="Pfam" id="PF00817">
    <property type="entry name" value="IMS"/>
    <property type="match status" value="1"/>
</dbReference>
<evidence type="ECO:0000256" key="13">
    <source>
        <dbReference type="PIRNR" id="PIRNR036573"/>
    </source>
</evidence>
<dbReference type="InterPro" id="IPR001126">
    <property type="entry name" value="UmuC"/>
</dbReference>
<dbReference type="Proteomes" id="UP001642540">
    <property type="component" value="Unassembled WGS sequence"/>
</dbReference>
<dbReference type="Pfam" id="PF21999">
    <property type="entry name" value="IMS_HHH_1"/>
    <property type="match status" value="1"/>
</dbReference>
<keyword evidence="8 13" id="KW-0227">DNA damage</keyword>
<dbReference type="PANTHER" id="PTHR45990">
    <property type="entry name" value="DNA REPAIR PROTEIN REV1"/>
    <property type="match status" value="1"/>
</dbReference>
<keyword evidence="6 13" id="KW-0548">Nucleotidyltransferase</keyword>
<feature type="region of interest" description="Disordered" evidence="14">
    <location>
        <begin position="954"/>
        <end position="986"/>
    </location>
</feature>
<feature type="compositionally biased region" description="Basic and acidic residues" evidence="14">
    <location>
        <begin position="971"/>
        <end position="982"/>
    </location>
</feature>
<keyword evidence="10 13" id="KW-0238">DNA-binding</keyword>
<evidence type="ECO:0000259" key="15">
    <source>
        <dbReference type="PROSITE" id="PS50172"/>
    </source>
</evidence>
<keyword evidence="11 13" id="KW-0234">DNA repair</keyword>
<dbReference type="PIRSF" id="PIRSF036573">
    <property type="entry name" value="REV1"/>
    <property type="match status" value="1"/>
</dbReference>
<dbReference type="Gene3D" id="3.30.1490.100">
    <property type="entry name" value="DNA polymerase, Y-family, little finger domain"/>
    <property type="match status" value="1"/>
</dbReference>
<evidence type="ECO:0000313" key="17">
    <source>
        <dbReference type="EMBL" id="CAL8110930.1"/>
    </source>
</evidence>
<keyword evidence="4 13" id="KW-0237">DNA synthesis</keyword>
<dbReference type="EC" id="2.7.7.-" evidence="13"/>
<dbReference type="InterPro" id="IPR053848">
    <property type="entry name" value="IMS_HHH_1"/>
</dbReference>
<dbReference type="PROSITE" id="PS50172">
    <property type="entry name" value="BRCT"/>
    <property type="match status" value="1"/>
</dbReference>
<evidence type="ECO:0000259" key="16">
    <source>
        <dbReference type="PROSITE" id="PS50173"/>
    </source>
</evidence>
<dbReference type="SUPFAM" id="SSF52113">
    <property type="entry name" value="BRCT domain"/>
    <property type="match status" value="1"/>
</dbReference>
<dbReference type="CDD" id="cd17719">
    <property type="entry name" value="BRCT_Rev1"/>
    <property type="match status" value="1"/>
</dbReference>
<name>A0ABP1QS04_9HEXA</name>
<dbReference type="SUPFAM" id="SSF100879">
    <property type="entry name" value="Lesion bypass DNA polymerase (Y-family), little finger domain"/>
    <property type="match status" value="1"/>
</dbReference>
<proteinExistence type="inferred from homology"/>
<evidence type="ECO:0000256" key="9">
    <source>
        <dbReference type="ARBA" id="ARBA00022842"/>
    </source>
</evidence>
<comment type="subcellular location">
    <subcellularLocation>
        <location evidence="1 13">Nucleus</location>
    </subcellularLocation>
</comment>
<feature type="domain" description="UmuC" evidence="16">
    <location>
        <begin position="395"/>
        <end position="582"/>
    </location>
</feature>
<dbReference type="SMART" id="SM00292">
    <property type="entry name" value="BRCT"/>
    <property type="match status" value="1"/>
</dbReference>
<sequence length="1149" mass="127843">MSLAKMLPRPPSSILEASNSVKNGVPNADSSKNNVTTNGTMSPANKVVSGRRRFGDNGFEEQGGYMAVKKAKLDNQFNCSKRVYGAGESDDSDVFNIFDGVSIYINGYTNPPEPELRELFIRHGGTFHPYNSSRTTFVVATNLSVPSKRLYGSKTIKPDWIVDSIKSGKALDTRAYMLYDLNKEKNQLTLTQVMGHKSSPSKPENTSIPKNLQLSNGGSSTNGIGGDESIEDFEVERTVETANISQDRVSDSDEEFFECSQDAVMSPRKIVSSTISIEHAETKTENQEGAAVTSDSSSASIFNEPLQVEDQNSKSDSPQKDGRMKTATDEGFIEDFFGRSRLHVISEQKKEMQILVGNLRKNSDSQSCSNLSKFASEIEDKEDSSVQTWTENVVLMHIDLDCFFASVGLLSRPHLRGKPVVVTHSSGAGKDSRSDIACASYEARKFGVRNGMWVMEAKKLCTTLQVIPYDFEEYKRISKLFFEAVASVTLDIEACSVDEMIVDATPVLKKVPGSTPENLATFIRKIVLETTNCPASIGIGSNRLLAKLAVKLAKPNGIHHLKDCDATSYIQSMQVRDLPGVGWSNEDKLVDNFGVKTCGDLLKIPLKDLKPMFGEKTAEKMLSLCKGIDSSDIKAELERPKSISVDVNFGIRFTKDDDVTNFLINICKELSGRAEKMQAVSSHFSLKLLTRKKGAGEPLKQGGHGIVDSHTRSRSLLTPTRNWQELYKTACSLIRLMRVPPTEYRGIGVTLTDLKFDDDKSKRKSIQRTLTDMPISRGQKMLTISQKKNKSASSTEKHANIPSPDGSQNSVEVIENGTSTRHHHLHPDNQEVPEDYSVTKSKIVQTQSNSTDSSTNTNAPVDVDINMLLQLPREIAEEQCQIFGISKDVLDIKENSALDSNMKSEGPTGGNDGKISSYYDNVETVDNSFLQALPDNVRQDVLIQLQEAKGRKATNGNLQYDEQQPCSSRQALERDKQREKLQNGDYEQPSYNLEIRELATPVSKSHDPLDQQVTPKISYFQSPTLQLEPQKFWDMSIYGNVLPSEDITIPALNNLTEVDDVRNLIRDGLQTVADPTTEDVECLEKYFIDLITKGWIQQASALLKFLNRQYEQLDESSPWVPLLAEILEAAQKTWRELYQGEIELDDEYQ</sequence>
<dbReference type="InterPro" id="IPR036420">
    <property type="entry name" value="BRCT_dom_sf"/>
</dbReference>
<dbReference type="InterPro" id="IPR001357">
    <property type="entry name" value="BRCT_dom"/>
</dbReference>
<evidence type="ECO:0000256" key="14">
    <source>
        <dbReference type="SAM" id="MobiDB-lite"/>
    </source>
</evidence>
<keyword evidence="9" id="KW-0460">Magnesium</keyword>
<dbReference type="PANTHER" id="PTHR45990:SF1">
    <property type="entry name" value="DNA REPAIR PROTEIN REV1"/>
    <property type="match status" value="1"/>
</dbReference>
<gene>
    <name evidence="17" type="ORF">ODALV1_LOCUS14566</name>
</gene>
<feature type="region of interest" description="Disordered" evidence="14">
    <location>
        <begin position="758"/>
        <end position="811"/>
    </location>
</feature>
<dbReference type="Gene3D" id="1.20.58.1280">
    <property type="entry name" value="DNA repair protein Rev1, C-terminal domain"/>
    <property type="match status" value="1"/>
</dbReference>
<protein>
    <recommendedName>
        <fullName evidence="3 13">DNA repair protein REV1</fullName>
        <ecNumber evidence="13">2.7.7.-</ecNumber>
    </recommendedName>
</protein>
<dbReference type="SUPFAM" id="SSF56672">
    <property type="entry name" value="DNA/RNA polymerases"/>
    <property type="match status" value="1"/>
</dbReference>
<comment type="caution">
    <text evidence="17">The sequence shown here is derived from an EMBL/GenBank/DDBJ whole genome shotgun (WGS) entry which is preliminary data.</text>
</comment>
<dbReference type="Pfam" id="PF00533">
    <property type="entry name" value="BRCT"/>
    <property type="match status" value="1"/>
</dbReference>
<comment type="similarity">
    <text evidence="2 13">Belongs to the DNA polymerase type-Y family.</text>
</comment>
<evidence type="ECO:0000256" key="12">
    <source>
        <dbReference type="ARBA" id="ARBA00023242"/>
    </source>
</evidence>
<evidence type="ECO:0000256" key="10">
    <source>
        <dbReference type="ARBA" id="ARBA00023125"/>
    </source>
</evidence>
<evidence type="ECO:0000256" key="11">
    <source>
        <dbReference type="ARBA" id="ARBA00023204"/>
    </source>
</evidence>
<evidence type="ECO:0000256" key="3">
    <source>
        <dbReference type="ARBA" id="ARBA00020399"/>
    </source>
</evidence>
<keyword evidence="5 13" id="KW-0808">Transferase</keyword>
<dbReference type="PROSITE" id="PS50173">
    <property type="entry name" value="UMUC"/>
    <property type="match status" value="1"/>
</dbReference>
<evidence type="ECO:0000256" key="8">
    <source>
        <dbReference type="ARBA" id="ARBA00022763"/>
    </source>
</evidence>
<dbReference type="Gene3D" id="3.30.70.270">
    <property type="match status" value="1"/>
</dbReference>
<reference evidence="17 18" key="1">
    <citation type="submission" date="2024-08" db="EMBL/GenBank/DDBJ databases">
        <authorList>
            <person name="Cucini C."/>
            <person name="Frati F."/>
        </authorList>
    </citation>
    <scope>NUCLEOTIDE SEQUENCE [LARGE SCALE GENOMIC DNA]</scope>
</reference>
<accession>A0ABP1QS04</accession>
<feature type="compositionally biased region" description="Basic and acidic residues" evidence="14">
    <location>
        <begin position="311"/>
        <end position="325"/>
    </location>
</feature>
<feature type="region of interest" description="Disordered" evidence="14">
    <location>
        <begin position="1"/>
        <end position="53"/>
    </location>
</feature>
<feature type="region of interest" description="Disordered" evidence="14">
    <location>
        <begin position="303"/>
        <end position="325"/>
    </location>
</feature>
<dbReference type="Pfam" id="PF11799">
    <property type="entry name" value="IMS_C"/>
    <property type="match status" value="1"/>
</dbReference>
<evidence type="ECO:0000256" key="6">
    <source>
        <dbReference type="ARBA" id="ARBA00022695"/>
    </source>
</evidence>
<feature type="region of interest" description="Disordered" evidence="14">
    <location>
        <begin position="194"/>
        <end position="228"/>
    </location>
</feature>
<comment type="function">
    <text evidence="13">Deoxycytidyl transferase involved in DNA repair. Transfers a dCMP residue from dCTP to the 3'-end of a DNA primer in a template-dependent reaction. May assist in the first step in the bypass of abasic lesions by the insertion of a nucleotide opposite the lesion. Required for normal induction of mutations by physical and chemical agents.</text>
</comment>
<dbReference type="InterPro" id="IPR012112">
    <property type="entry name" value="REV1"/>
</dbReference>
<dbReference type="InterPro" id="IPR017961">
    <property type="entry name" value="DNA_pol_Y-fam_little_finger"/>
</dbReference>
<evidence type="ECO:0000256" key="5">
    <source>
        <dbReference type="ARBA" id="ARBA00022679"/>
    </source>
</evidence>
<dbReference type="EMBL" id="CAXLJM020000046">
    <property type="protein sequence ID" value="CAL8110930.1"/>
    <property type="molecule type" value="Genomic_DNA"/>
</dbReference>
<dbReference type="InterPro" id="IPR036775">
    <property type="entry name" value="DNA_pol_Y-fam_lit_finger_sf"/>
</dbReference>
<keyword evidence="7" id="KW-0479">Metal-binding</keyword>
<feature type="domain" description="BRCT" evidence="15">
    <location>
        <begin position="93"/>
        <end position="178"/>
    </location>
</feature>
<feature type="compositionally biased region" description="Polar residues" evidence="14">
    <location>
        <begin position="15"/>
        <end position="43"/>
    </location>
</feature>
<evidence type="ECO:0000256" key="2">
    <source>
        <dbReference type="ARBA" id="ARBA00010945"/>
    </source>
</evidence>
<feature type="compositionally biased region" description="Polar residues" evidence="14">
    <location>
        <begin position="954"/>
        <end position="970"/>
    </location>
</feature>
<evidence type="ECO:0000256" key="7">
    <source>
        <dbReference type="ARBA" id="ARBA00022723"/>
    </source>
</evidence>
<evidence type="ECO:0000256" key="4">
    <source>
        <dbReference type="ARBA" id="ARBA00022634"/>
    </source>
</evidence>
<dbReference type="InterPro" id="IPR043502">
    <property type="entry name" value="DNA/RNA_pol_sf"/>
</dbReference>
<dbReference type="InterPro" id="IPR043128">
    <property type="entry name" value="Rev_trsase/Diguanyl_cyclase"/>
</dbReference>
<dbReference type="Gene3D" id="1.10.150.20">
    <property type="entry name" value="5' to 3' exonuclease, C-terminal subdomain"/>
    <property type="match status" value="1"/>
</dbReference>
<evidence type="ECO:0000256" key="1">
    <source>
        <dbReference type="ARBA" id="ARBA00004123"/>
    </source>
</evidence>
<dbReference type="Gene3D" id="3.40.50.10190">
    <property type="entry name" value="BRCT domain"/>
    <property type="match status" value="1"/>
</dbReference>
<dbReference type="Gene3D" id="3.40.1170.60">
    <property type="match status" value="1"/>
</dbReference>
<evidence type="ECO:0000313" key="18">
    <source>
        <dbReference type="Proteomes" id="UP001642540"/>
    </source>
</evidence>
<keyword evidence="18" id="KW-1185">Reference proteome</keyword>
<feature type="compositionally biased region" description="Polar residues" evidence="14">
    <location>
        <begin position="194"/>
        <end position="214"/>
    </location>
</feature>
<dbReference type="InterPro" id="IPR038401">
    <property type="entry name" value="Rev1_C_sf"/>
</dbReference>
<feature type="compositionally biased region" description="Polar residues" evidence="14">
    <location>
        <begin position="782"/>
        <end position="794"/>
    </location>
</feature>
<keyword evidence="12 13" id="KW-0539">Nucleus</keyword>